<evidence type="ECO:0000313" key="1">
    <source>
        <dbReference type="EMBL" id="ERL55629.1"/>
    </source>
</evidence>
<proteinExistence type="predicted"/>
<evidence type="ECO:0000313" key="2">
    <source>
        <dbReference type="Proteomes" id="UP000016761"/>
    </source>
</evidence>
<dbReference type="AlphaFoldDB" id="U4TAA3"/>
<keyword evidence="2" id="KW-1185">Reference proteome</keyword>
<dbReference type="EMBL" id="AUSW01000025">
    <property type="protein sequence ID" value="ERL55629.1"/>
    <property type="molecule type" value="Genomic_DNA"/>
</dbReference>
<dbReference type="Proteomes" id="UP000016761">
    <property type="component" value="Unassembled WGS sequence"/>
</dbReference>
<sequence>MKLFFVVLFLASMTFLFTGSVSDKSLVTVFYYLFLLPVFDTHISINQRPSEG</sequence>
<dbReference type="PATRIC" id="fig|1354303.4.peg.1348"/>
<accession>U4TAA3</accession>
<name>U4TAA3_9GAMM</name>
<protein>
    <submittedName>
        <fullName evidence="1">Uncharacterized protein</fullName>
    </submittedName>
</protein>
<gene>
    <name evidence="1" type="ORF">M917_1366</name>
</gene>
<dbReference type="STRING" id="1354303.M917_1366"/>
<comment type="caution">
    <text evidence="1">The sequence shown here is derived from an EMBL/GenBank/DDBJ whole genome shotgun (WGS) entry which is preliminary data.</text>
</comment>
<organism evidence="1 2">
    <name type="scientific">Psychrobacter aquaticus CMS 56</name>
    <dbReference type="NCBI Taxonomy" id="1354303"/>
    <lineage>
        <taxon>Bacteria</taxon>
        <taxon>Pseudomonadati</taxon>
        <taxon>Pseudomonadota</taxon>
        <taxon>Gammaproteobacteria</taxon>
        <taxon>Moraxellales</taxon>
        <taxon>Moraxellaceae</taxon>
        <taxon>Psychrobacter</taxon>
    </lineage>
</organism>
<reference evidence="1 2" key="1">
    <citation type="journal article" date="2013" name="Genome Announc.">
        <title>Draft Genome Sequence of Psychrobacter aquaticus Strain CMS 56T, Isolated from a Cyanobacterial Mat Sample Collected from Water Bodies in the McMurdo Dry Valley Region of Antarctica.</title>
        <authorList>
            <person name="Reddy G.S."/>
            <person name="Ara S."/>
            <person name="Singh A."/>
            <person name="Kumar Pinnaka A."/>
            <person name="Shivaji S."/>
        </authorList>
    </citation>
    <scope>NUCLEOTIDE SEQUENCE [LARGE SCALE GENOMIC DNA]</scope>
    <source>
        <strain evidence="1 2">CMS 56</strain>
    </source>
</reference>